<reference evidence="1 2" key="2">
    <citation type="submission" date="2017-09" db="EMBL/GenBank/DDBJ databases">
        <title>Extensive intraspecific genome diversity in a model arbuscular mycorrhizal fungus.</title>
        <authorList>
            <person name="Chen E.C."/>
            <person name="Morin E."/>
            <person name="Beaudet D."/>
            <person name="Noel J."/>
            <person name="Ndikumana S."/>
            <person name="Charron P."/>
            <person name="St-Onge C."/>
            <person name="Giorgi J."/>
            <person name="Grigoriev I.V."/>
            <person name="Roux C."/>
            <person name="Martin F.M."/>
            <person name="Corradi N."/>
        </authorList>
    </citation>
    <scope>NUCLEOTIDE SEQUENCE [LARGE SCALE GENOMIC DNA]</scope>
    <source>
        <strain evidence="1 2">A5</strain>
    </source>
</reference>
<dbReference type="EMBL" id="LLXJ01001302">
    <property type="protein sequence ID" value="PKC02851.1"/>
    <property type="molecule type" value="Genomic_DNA"/>
</dbReference>
<reference evidence="1 2" key="1">
    <citation type="submission" date="2016-04" db="EMBL/GenBank/DDBJ databases">
        <title>Genome analyses suggest a sexual origin of heterokaryosis in a supposedly ancient asexual fungus.</title>
        <authorList>
            <person name="Ropars J."/>
            <person name="Sedzielewska K."/>
            <person name="Noel J."/>
            <person name="Charron P."/>
            <person name="Farinelli L."/>
            <person name="Marton T."/>
            <person name="Kruger M."/>
            <person name="Pelin A."/>
            <person name="Brachmann A."/>
            <person name="Corradi N."/>
        </authorList>
    </citation>
    <scope>NUCLEOTIDE SEQUENCE [LARGE SCALE GENOMIC DNA]</scope>
    <source>
        <strain evidence="1 2">A5</strain>
    </source>
</reference>
<protein>
    <submittedName>
        <fullName evidence="1">Uncharacterized protein</fullName>
    </submittedName>
</protein>
<dbReference type="VEuPathDB" id="FungiDB:RhiirA1_472695"/>
<comment type="caution">
    <text evidence="1">The sequence shown here is derived from an EMBL/GenBank/DDBJ whole genome shotgun (WGS) entry which is preliminary data.</text>
</comment>
<accession>A0A2N0P7N3</accession>
<evidence type="ECO:0000313" key="2">
    <source>
        <dbReference type="Proteomes" id="UP000232722"/>
    </source>
</evidence>
<proteinExistence type="predicted"/>
<dbReference type="Proteomes" id="UP000232722">
    <property type="component" value="Unassembled WGS sequence"/>
</dbReference>
<gene>
    <name evidence="1" type="ORF">RhiirA5_424636</name>
</gene>
<evidence type="ECO:0000313" key="1">
    <source>
        <dbReference type="EMBL" id="PKC02851.1"/>
    </source>
</evidence>
<name>A0A2N0P7N3_9GLOM</name>
<sequence length="292" mass="33864">GKIPLEDVVDNAYYSKHRERLREKKILFLDQIISGDKSRLLLWKEILIKAYIPISSRQKVAKWYTDIRTLITFDSVHLNYSITQLFGVRVNNVEETRSYDITKKNRSLVACYNSQFNSVVIGKIQGIDETQRPIVKHFHIDMSHCTDTYTYIYQCMEYGCVANAALSTRSPCTFSVDWECLVPLLTDSQFTSIQPTNLIEFNIFDIFDFAKKKYDIIHRALMQNHVISPQLQLQDNIILDLIDSSTSRNDLLIIQRTLAPFNNNNYYIFEFYTDGSLIELGTEQCSISCAFA</sequence>
<dbReference type="AlphaFoldDB" id="A0A2N0P7N3"/>
<organism evidence="1 2">
    <name type="scientific">Rhizophagus irregularis</name>
    <dbReference type="NCBI Taxonomy" id="588596"/>
    <lineage>
        <taxon>Eukaryota</taxon>
        <taxon>Fungi</taxon>
        <taxon>Fungi incertae sedis</taxon>
        <taxon>Mucoromycota</taxon>
        <taxon>Glomeromycotina</taxon>
        <taxon>Glomeromycetes</taxon>
        <taxon>Glomerales</taxon>
        <taxon>Glomeraceae</taxon>
        <taxon>Rhizophagus</taxon>
    </lineage>
</organism>
<feature type="non-terminal residue" evidence="1">
    <location>
        <position position="1"/>
    </location>
</feature>